<dbReference type="HOGENOM" id="CLU_155082_0_0_4"/>
<dbReference type="EMBL" id="CP000615">
    <property type="protein sequence ID" value="ABO58027.1"/>
    <property type="molecule type" value="Genomic_DNA"/>
</dbReference>
<evidence type="ECO:0000256" key="1">
    <source>
        <dbReference type="SAM" id="SignalP"/>
    </source>
</evidence>
<protein>
    <submittedName>
        <fullName evidence="2">Uncharacterized protein</fullName>
    </submittedName>
</protein>
<evidence type="ECO:0000313" key="2">
    <source>
        <dbReference type="EMBL" id="ABO58027.1"/>
    </source>
</evidence>
<gene>
    <name evidence="2" type="ordered locus">Bcep1808_5076</name>
</gene>
<dbReference type="eggNOG" id="ENOG5034ADK">
    <property type="taxonomic scope" value="Bacteria"/>
</dbReference>
<dbReference type="Proteomes" id="UP000002287">
    <property type="component" value="Chromosome 2"/>
</dbReference>
<evidence type="ECO:0000313" key="3">
    <source>
        <dbReference type="Proteomes" id="UP000002287"/>
    </source>
</evidence>
<proteinExistence type="predicted"/>
<name>A4JP24_BURVG</name>
<dbReference type="AlphaFoldDB" id="A4JP24"/>
<feature type="chain" id="PRO_5002671086" evidence="1">
    <location>
        <begin position="46"/>
        <end position="136"/>
    </location>
</feature>
<keyword evidence="1" id="KW-0732">Signal</keyword>
<sequence length="136" mass="14171">MSDAISQARSSAAHPTQSITTRGRYNVNLKYLPFIALTVAISAHAADPAMQNVGQSQKPAQDVSACIAKTWADKSQQQVISQNVLANGLATDVYAPGQQPPNGAAAMVRPARQPGAKTWVGMRGDAALAGDINACL</sequence>
<organism evidence="2 3">
    <name type="scientific">Burkholderia vietnamiensis (strain G4 / LMG 22486)</name>
    <name type="common">Burkholderia cepacia (strain R1808)</name>
    <dbReference type="NCBI Taxonomy" id="269482"/>
    <lineage>
        <taxon>Bacteria</taxon>
        <taxon>Pseudomonadati</taxon>
        <taxon>Pseudomonadota</taxon>
        <taxon>Betaproteobacteria</taxon>
        <taxon>Burkholderiales</taxon>
        <taxon>Burkholderiaceae</taxon>
        <taxon>Burkholderia</taxon>
        <taxon>Burkholderia cepacia complex</taxon>
    </lineage>
</organism>
<reference evidence="3" key="1">
    <citation type="submission" date="2007-03" db="EMBL/GenBank/DDBJ databases">
        <title>Complete sequence of chromosome 2 of Burkholderia vietnamiensis G4.</title>
        <authorList>
            <consortium name="US DOE Joint Genome Institute"/>
            <person name="Copeland A."/>
            <person name="Lucas S."/>
            <person name="Lapidus A."/>
            <person name="Barry K."/>
            <person name="Detter J.C."/>
            <person name="Glavina del Rio T."/>
            <person name="Hammon N."/>
            <person name="Israni S."/>
            <person name="Dalin E."/>
            <person name="Tice H."/>
            <person name="Pitluck S."/>
            <person name="Chain P."/>
            <person name="Malfatti S."/>
            <person name="Shin M."/>
            <person name="Vergez L."/>
            <person name="Schmutz J."/>
            <person name="Larimer F."/>
            <person name="Land M."/>
            <person name="Hauser L."/>
            <person name="Kyrpides N."/>
            <person name="Tiedje J."/>
            <person name="Richardson P."/>
        </authorList>
    </citation>
    <scope>NUCLEOTIDE SEQUENCE [LARGE SCALE GENOMIC DNA]</scope>
    <source>
        <strain evidence="3">G4 / LMG 22486</strain>
    </source>
</reference>
<accession>A4JP24</accession>
<feature type="signal peptide" evidence="1">
    <location>
        <begin position="1"/>
        <end position="45"/>
    </location>
</feature>
<dbReference type="KEGG" id="bvi:Bcep1808_5076"/>